<evidence type="ECO:0000313" key="7">
    <source>
        <dbReference type="Proteomes" id="UP000663829"/>
    </source>
</evidence>
<dbReference type="OrthoDB" id="19588at2759"/>
<evidence type="ECO:0000313" key="5">
    <source>
        <dbReference type="EMBL" id="CAF0928632.1"/>
    </source>
</evidence>
<dbReference type="PANTHER" id="PTHR45641:SF19">
    <property type="entry name" value="NEPHROCYSTIN-3"/>
    <property type="match status" value="1"/>
</dbReference>
<feature type="repeat" description="TPR" evidence="3">
    <location>
        <begin position="450"/>
        <end position="483"/>
    </location>
</feature>
<proteinExistence type="predicted"/>
<dbReference type="Pfam" id="PF03496">
    <property type="entry name" value="ADPrib_exo_Tox"/>
    <property type="match status" value="1"/>
</dbReference>
<dbReference type="Gene3D" id="3.90.176.10">
    <property type="entry name" value="Toxin ADP-ribosyltransferase, Chain A, domain 1"/>
    <property type="match status" value="1"/>
</dbReference>
<dbReference type="EMBL" id="CAJOBC010001939">
    <property type="protein sequence ID" value="CAF3706918.1"/>
    <property type="molecule type" value="Genomic_DNA"/>
</dbReference>
<dbReference type="InterPro" id="IPR019734">
    <property type="entry name" value="TPR_rpt"/>
</dbReference>
<keyword evidence="2 3" id="KW-0802">TPR repeat</keyword>
<reference evidence="5" key="1">
    <citation type="submission" date="2021-02" db="EMBL/GenBank/DDBJ databases">
        <authorList>
            <person name="Nowell W R."/>
        </authorList>
    </citation>
    <scope>NUCLEOTIDE SEQUENCE</scope>
</reference>
<feature type="repeat" description="TPR" evidence="3">
    <location>
        <begin position="488"/>
        <end position="521"/>
    </location>
</feature>
<gene>
    <name evidence="5" type="ORF">GPM918_LOCUS10059</name>
    <name evidence="6" type="ORF">SRO942_LOCUS10057</name>
</gene>
<feature type="repeat" description="TPR" evidence="3">
    <location>
        <begin position="531"/>
        <end position="564"/>
    </location>
</feature>
<sequence length="1464" mass="172065">MNSLEKDDANNYETVEEKLNKEDFILIRLDEFLDSNQTDFRALSKLREIVYYLKTFTDVKQCENYIRTQLNENIFLIASATIGQLFVRTIHEHTQIKCIYILCQHNRQQLTKWTADYSKTMNHIYTHFKTADFKLSHLLAQTLVRLPREEKAKNEMIKNLKEYYHDSQFNIEFIDDYIVNYQPKDAIKWYTKAGCLFRILNRTFREGNIDNMYKYRSFIKDLSEQIDILCQEHSELGITDYIAYRGTCLSYQYIDILKVNKGKLISFNGFLSTSLDKQIALLFMQQNDEDNEMESILFEYYVDSKISASFAYVGLLSVHPDEKELLINIGTIFRIDDIQYDEKEKLWHVKLMICEKTYHIGQHYLDEDDGQQPSNLLNFGRLLIEAGQTEKAEKFYLNLLNDYINNNDSKATCECYNGLGLVYFDMSIYQSSLDMYFKALNFSSDKQFLANTYCGIANVYDNMGEYDLSLDYYNKSLLLDDDESSNKATTMNNIANVYHHKGDYKTSINYYHKALNLFKQTLDNDKHPKLAGTYNNLGLVYTRNGEYENAIDNYQKSLSIIKQTLPSNHALFAKCYNNIGLVHFYNGDSNSAYEYFSMALDVTSKTTILHSDISATYGNMGIIHCIQNNYDLAISYHIKAIDICNQILSNNHPDLGARYVDLGFTHAKKGNFDDAMMYYEKVLSIFNQSLNITIQHNDYHPRIAHVYSNIVLLYTNKCDFDKALQYLTKSFDIKVNVLHSNHPDLIKNYTNLGTVYHHLLQETYEENHISLTTIYDNIGTIYYEKSDFDLALIYYKKSMNIRQYVLKETHSDIGNSLNLIGRIHSNQKQYDKSLMCYKQALEIYNKGDSKNTIDIAIIYHNMGDVYFQQTEYETGLKYYNKSLETFKTILNENHSHIATAYTSIANVYYQTDKYDLSAQYYMKSLKILQQIYPKNHPEVAVTLNNIANVFCSTEQYDFAIDCYEKSLEIYKMNFPINHPKIKVSQNNLALCYKNLASNYVNDNEDYKMALDLCQKVLEIYEQTLPETHINVVTIKRDIETLLQKLSVVPYVFDRSLLCEHFSLHSISLHLKRDSDFIALLYYLPLLTDCHVTCDERGTINQDEIYYLEPLPYLVKFQYFGTMLTTDLRLLLELVLSNGKRKLNYLSLYCREEQWPIYTILNKQFLQTYLDNGQFEFYFKIISQTPLIRPQLGISMSNVGYCITQEMFGQIYSLPFAFEKFDIFSNEYFDLVEHPIDNNHNFSSVKSIYLYGSGSIFDSHFLFKLSEMFISLTTLEYTNPYHSLKRHPFQLHKYDFKIDQLKSLIIHHSQYYSITEPLLLLTPNVIELSIEYGYLMQLASLITSPQQFNQIRSLTVLCFNEFYEQFFFHLFPNVEHLHLSFELIKSTIYRTHFSFINNLFECMRQSLSTLKMSNIKCPFDGGKYALIAMKENFRQSIYKYYKNACINWLKQEVRNKQRYTVLFSI</sequence>
<evidence type="ECO:0000256" key="2">
    <source>
        <dbReference type="ARBA" id="ARBA00022803"/>
    </source>
</evidence>
<comment type="caution">
    <text evidence="5">The sequence shown here is derived from an EMBL/GenBank/DDBJ whole genome shotgun (WGS) entry which is preliminary data.</text>
</comment>
<dbReference type="Gene3D" id="1.25.40.10">
    <property type="entry name" value="Tetratricopeptide repeat domain"/>
    <property type="match status" value="5"/>
</dbReference>
<dbReference type="GO" id="GO:0005576">
    <property type="term" value="C:extracellular region"/>
    <property type="evidence" value="ECO:0007669"/>
    <property type="project" value="InterPro"/>
</dbReference>
<feature type="repeat" description="TPR" evidence="3">
    <location>
        <begin position="573"/>
        <end position="606"/>
    </location>
</feature>
<feature type="repeat" description="TPR" evidence="3">
    <location>
        <begin position="413"/>
        <end position="446"/>
    </location>
</feature>
<organism evidence="5 7">
    <name type="scientific">Didymodactylos carnosus</name>
    <dbReference type="NCBI Taxonomy" id="1234261"/>
    <lineage>
        <taxon>Eukaryota</taxon>
        <taxon>Metazoa</taxon>
        <taxon>Spiralia</taxon>
        <taxon>Gnathifera</taxon>
        <taxon>Rotifera</taxon>
        <taxon>Eurotatoria</taxon>
        <taxon>Bdelloidea</taxon>
        <taxon>Philodinida</taxon>
        <taxon>Philodinidae</taxon>
        <taxon>Didymodactylos</taxon>
    </lineage>
</organism>
<evidence type="ECO:0000256" key="3">
    <source>
        <dbReference type="PROSITE-ProRule" id="PRU00339"/>
    </source>
</evidence>
<keyword evidence="1" id="KW-0677">Repeat</keyword>
<feature type="repeat" description="TPR" evidence="3">
    <location>
        <begin position="656"/>
        <end position="689"/>
    </location>
</feature>
<dbReference type="Proteomes" id="UP000663829">
    <property type="component" value="Unassembled WGS sequence"/>
</dbReference>
<feature type="repeat" description="TPR" evidence="3">
    <location>
        <begin position="856"/>
        <end position="889"/>
    </location>
</feature>
<feature type="repeat" description="TPR" evidence="3">
    <location>
        <begin position="898"/>
        <end position="931"/>
    </location>
</feature>
<dbReference type="InterPro" id="IPR003540">
    <property type="entry name" value="ADP-ribosyltransferase"/>
</dbReference>
<feature type="repeat" description="TPR" evidence="3">
    <location>
        <begin position="940"/>
        <end position="973"/>
    </location>
</feature>
<dbReference type="Pfam" id="PF13181">
    <property type="entry name" value="TPR_8"/>
    <property type="match status" value="1"/>
</dbReference>
<evidence type="ECO:0000256" key="1">
    <source>
        <dbReference type="ARBA" id="ARBA00022737"/>
    </source>
</evidence>
<evidence type="ECO:0000313" key="6">
    <source>
        <dbReference type="EMBL" id="CAF3706918.1"/>
    </source>
</evidence>
<dbReference type="Proteomes" id="UP000681722">
    <property type="component" value="Unassembled WGS sequence"/>
</dbReference>
<protein>
    <recommendedName>
        <fullName evidence="4">ADP ribosyltransferase domain-containing protein</fullName>
    </recommendedName>
</protein>
<dbReference type="SMART" id="SM00028">
    <property type="entry name" value="TPR"/>
    <property type="match status" value="14"/>
</dbReference>
<dbReference type="PROSITE" id="PS51996">
    <property type="entry name" value="TR_MART"/>
    <property type="match status" value="1"/>
</dbReference>
<dbReference type="Pfam" id="PF13424">
    <property type="entry name" value="TPR_12"/>
    <property type="match status" value="5"/>
</dbReference>
<dbReference type="PANTHER" id="PTHR45641">
    <property type="entry name" value="TETRATRICOPEPTIDE REPEAT PROTEIN (AFU_ORTHOLOGUE AFUA_6G03870)"/>
    <property type="match status" value="1"/>
</dbReference>
<dbReference type="EMBL" id="CAJNOQ010001940">
    <property type="protein sequence ID" value="CAF0928632.1"/>
    <property type="molecule type" value="Genomic_DNA"/>
</dbReference>
<accession>A0A814BHZ5</accession>
<evidence type="ECO:0000259" key="4">
    <source>
        <dbReference type="Pfam" id="PF03496"/>
    </source>
</evidence>
<dbReference type="SUPFAM" id="SSF56399">
    <property type="entry name" value="ADP-ribosylation"/>
    <property type="match status" value="1"/>
</dbReference>
<feature type="repeat" description="TPR" evidence="3">
    <location>
        <begin position="772"/>
        <end position="805"/>
    </location>
</feature>
<dbReference type="PROSITE" id="PS50293">
    <property type="entry name" value="TPR_REGION"/>
    <property type="match status" value="1"/>
</dbReference>
<name>A0A814BHZ5_9BILA</name>
<feature type="domain" description="ADP ribosyltransferase" evidence="4">
    <location>
        <begin position="211"/>
        <end position="343"/>
    </location>
</feature>
<dbReference type="InterPro" id="IPR011990">
    <property type="entry name" value="TPR-like_helical_dom_sf"/>
</dbReference>
<dbReference type="SUPFAM" id="SSF48452">
    <property type="entry name" value="TPR-like"/>
    <property type="match status" value="3"/>
</dbReference>
<keyword evidence="7" id="KW-1185">Reference proteome</keyword>
<dbReference type="PROSITE" id="PS50005">
    <property type="entry name" value="TPR"/>
    <property type="match status" value="10"/>
</dbReference>